<feature type="domain" description="Yippee" evidence="5">
    <location>
        <begin position="17"/>
        <end position="114"/>
    </location>
</feature>
<feature type="compositionally biased region" description="Low complexity" evidence="4">
    <location>
        <begin position="365"/>
        <end position="378"/>
    </location>
</feature>
<feature type="compositionally biased region" description="Low complexity" evidence="4">
    <location>
        <begin position="339"/>
        <end position="354"/>
    </location>
</feature>
<feature type="compositionally biased region" description="Acidic residues" evidence="4">
    <location>
        <begin position="575"/>
        <end position="585"/>
    </location>
</feature>
<feature type="region of interest" description="Disordered" evidence="4">
    <location>
        <begin position="338"/>
        <end position="416"/>
    </location>
</feature>
<feature type="compositionally biased region" description="Basic residues" evidence="4">
    <location>
        <begin position="214"/>
        <end position="248"/>
    </location>
</feature>
<dbReference type="InterPro" id="IPR034751">
    <property type="entry name" value="Yippee"/>
</dbReference>
<dbReference type="AlphaFoldDB" id="A0AA85K3Q8"/>
<reference evidence="6" key="1">
    <citation type="submission" date="2022-06" db="EMBL/GenBank/DDBJ databases">
        <authorList>
            <person name="Berger JAMES D."/>
            <person name="Berger JAMES D."/>
        </authorList>
    </citation>
    <scope>NUCLEOTIDE SEQUENCE [LARGE SCALE GENOMIC DNA]</scope>
</reference>
<feature type="compositionally biased region" description="Low complexity" evidence="4">
    <location>
        <begin position="249"/>
        <end position="274"/>
    </location>
</feature>
<dbReference type="PANTHER" id="PTHR13848">
    <property type="entry name" value="PROTEIN YIPPEE-LIKE CG15309-RELATED"/>
    <property type="match status" value="1"/>
</dbReference>
<keyword evidence="6" id="KW-1185">Reference proteome</keyword>
<keyword evidence="2" id="KW-0479">Metal-binding</keyword>
<evidence type="ECO:0000256" key="1">
    <source>
        <dbReference type="ARBA" id="ARBA00005613"/>
    </source>
</evidence>
<comment type="similarity">
    <text evidence="1">Belongs to the yippee family.</text>
</comment>
<feature type="compositionally biased region" description="Polar residues" evidence="4">
    <location>
        <begin position="533"/>
        <end position="543"/>
    </location>
</feature>
<evidence type="ECO:0000256" key="4">
    <source>
        <dbReference type="SAM" id="MobiDB-lite"/>
    </source>
</evidence>
<dbReference type="Proteomes" id="UP000050795">
    <property type="component" value="Unassembled WGS sequence"/>
</dbReference>
<feature type="compositionally biased region" description="Low complexity" evidence="4">
    <location>
        <begin position="403"/>
        <end position="416"/>
    </location>
</feature>
<keyword evidence="3" id="KW-0862">Zinc</keyword>
<feature type="compositionally biased region" description="Polar residues" evidence="4">
    <location>
        <begin position="391"/>
        <end position="402"/>
    </location>
</feature>
<dbReference type="Pfam" id="PF03226">
    <property type="entry name" value="Yippee-Mis18"/>
    <property type="match status" value="1"/>
</dbReference>
<dbReference type="InterPro" id="IPR039058">
    <property type="entry name" value="Yippee_fam"/>
</dbReference>
<feature type="compositionally biased region" description="Polar residues" evidence="4">
    <location>
        <begin position="439"/>
        <end position="455"/>
    </location>
</feature>
<organism evidence="6 7">
    <name type="scientific">Trichobilharzia regenti</name>
    <name type="common">Nasal bird schistosome</name>
    <dbReference type="NCBI Taxonomy" id="157069"/>
    <lineage>
        <taxon>Eukaryota</taxon>
        <taxon>Metazoa</taxon>
        <taxon>Spiralia</taxon>
        <taxon>Lophotrochozoa</taxon>
        <taxon>Platyhelminthes</taxon>
        <taxon>Trematoda</taxon>
        <taxon>Digenea</taxon>
        <taxon>Strigeidida</taxon>
        <taxon>Schistosomatoidea</taxon>
        <taxon>Schistosomatidae</taxon>
        <taxon>Trichobilharzia</taxon>
    </lineage>
</organism>
<evidence type="ECO:0000256" key="2">
    <source>
        <dbReference type="ARBA" id="ARBA00022723"/>
    </source>
</evidence>
<evidence type="ECO:0000256" key="3">
    <source>
        <dbReference type="ARBA" id="ARBA00022833"/>
    </source>
</evidence>
<feature type="region of interest" description="Disordered" evidence="4">
    <location>
        <begin position="439"/>
        <end position="509"/>
    </location>
</feature>
<dbReference type="WBParaSite" id="TREG1_59300.1">
    <property type="protein sequence ID" value="TREG1_59300.1"/>
    <property type="gene ID" value="TREG1_59300"/>
</dbReference>
<dbReference type="InterPro" id="IPR004910">
    <property type="entry name" value="Yippee/Mis18/Cereblon"/>
</dbReference>
<dbReference type="GO" id="GO:0046872">
    <property type="term" value="F:metal ion binding"/>
    <property type="evidence" value="ECO:0007669"/>
    <property type="project" value="UniProtKB-KW"/>
</dbReference>
<proteinExistence type="inferred from homology"/>
<sequence length="601" mass="66711">MVKGKFQTYFPFEKDSMTYSCLHCRAHLARHDDLISKSFQGSQGRAYLFNQAVNVRCAEAKQRVLLTGLHFVADIFCACCDTALGWKYERAFEPSQRYKEGKVIIELVHLYKDNSWDAEWLYPLYPATTSTTTSSAIYTTNSNKTKVTSVNCKKSHSVSVSDYESGKFQSSSLRSSQIPVCKSLSSTTTDGGGIFESSTTDLIDVSDSYTNFGHRQRHQHQHHHAHSHSHHPTSHSHHHHHHKHHYHHSNSSSISSSTSTTASSSSSVHTQQSSYNDSLSYRLSSSLNATGWAFRIPPTATSSHKGSHSYCESSGHGNRNNTCLLDLSDSGRVSDYHRNSASTSITDNNNNTNSMGHLNPVCSIDNNNNNNDSINNDNNNDDSGLENNDNVTSESVYTTATDNSCNPNTSNNNNNASQIIIMNDNNSDKNYKDHEMFTKSKSLTPINTKLSSEGQPSIITNTNIPTASTTNNNNNSNNNGSTSGYSRLEGKSSEMSTVDMNTGNRNNRIPMDDICLRKLSQFSTPQARRISKINPSNLRVTITSSLGKRGRKRSRHRRRASSASPSRDFLLSTGSEDEETDDIPELSDFSHQSHNVVQVQQ</sequence>
<evidence type="ECO:0000259" key="5">
    <source>
        <dbReference type="PROSITE" id="PS51792"/>
    </source>
</evidence>
<evidence type="ECO:0000313" key="6">
    <source>
        <dbReference type="Proteomes" id="UP000050795"/>
    </source>
</evidence>
<accession>A0AA85K3Q8</accession>
<feature type="compositionally biased region" description="Basic residues" evidence="4">
    <location>
        <begin position="548"/>
        <end position="560"/>
    </location>
</feature>
<feature type="region of interest" description="Disordered" evidence="4">
    <location>
        <begin position="213"/>
        <end position="274"/>
    </location>
</feature>
<protein>
    <submittedName>
        <fullName evidence="7">Yippee domain-containing protein</fullName>
    </submittedName>
</protein>
<dbReference type="PROSITE" id="PS51792">
    <property type="entry name" value="YIPPEE"/>
    <property type="match status" value="1"/>
</dbReference>
<feature type="compositionally biased region" description="Polar residues" evidence="4">
    <location>
        <begin position="493"/>
        <end position="507"/>
    </location>
</feature>
<name>A0AA85K3Q8_TRIRE</name>
<reference evidence="7" key="2">
    <citation type="submission" date="2023-11" db="UniProtKB">
        <authorList>
            <consortium name="WormBaseParasite"/>
        </authorList>
    </citation>
    <scope>IDENTIFICATION</scope>
</reference>
<feature type="region of interest" description="Disordered" evidence="4">
    <location>
        <begin position="525"/>
        <end position="601"/>
    </location>
</feature>
<evidence type="ECO:0000313" key="7">
    <source>
        <dbReference type="WBParaSite" id="TREG1_59300.1"/>
    </source>
</evidence>
<feature type="compositionally biased region" description="Low complexity" evidence="4">
    <location>
        <begin position="457"/>
        <end position="483"/>
    </location>
</feature>